<comment type="similarity">
    <text evidence="1">Belongs to the dUTPase family.</text>
</comment>
<dbReference type="InterPro" id="IPR033704">
    <property type="entry name" value="dUTPase_trimeric"/>
</dbReference>
<feature type="domain" description="dUTPase-like" evidence="5">
    <location>
        <begin position="14"/>
        <end position="142"/>
    </location>
</feature>
<dbReference type="PANTHER" id="PTHR11241:SF0">
    <property type="entry name" value="DEOXYURIDINE 5'-TRIPHOSPHATE NUCLEOTIDOHYDROLASE"/>
    <property type="match status" value="1"/>
</dbReference>
<dbReference type="GO" id="GO:0000287">
    <property type="term" value="F:magnesium ion binding"/>
    <property type="evidence" value="ECO:0007669"/>
    <property type="project" value="InterPro"/>
</dbReference>
<proteinExistence type="inferred from homology"/>
<gene>
    <name evidence="6" type="ORF">AKJ40_00105</name>
</gene>
<protein>
    <recommendedName>
        <fullName evidence="2">dUTP diphosphatase</fullName>
        <ecNumber evidence="2">3.6.1.23</ecNumber>
    </recommendedName>
</protein>
<sequence>MSEEKVIFEKIDENAKLPERQHPNDAGYDLYSSENLVLKVGEIKSVGTGLRAKLPENIEGQIRPRSGLSLSGITVMNSPGTIDPGYRGEIKVIMGNLLGEDKKIKKGDRIAQIVFAPIRHPEITWGRLDETDRGDGGFGSTGVR</sequence>
<dbReference type="EC" id="3.6.1.23" evidence="2"/>
<dbReference type="GO" id="GO:0006226">
    <property type="term" value="P:dUMP biosynthetic process"/>
    <property type="evidence" value="ECO:0007669"/>
    <property type="project" value="InterPro"/>
</dbReference>
<accession>A0A133V392</accession>
<dbReference type="InterPro" id="IPR036157">
    <property type="entry name" value="dUTPase-like_sf"/>
</dbReference>
<name>A0A133V392_9EURY</name>
<dbReference type="InterPro" id="IPR008181">
    <property type="entry name" value="dUTPase"/>
</dbReference>
<reference evidence="6 7" key="1">
    <citation type="journal article" date="2016" name="Sci. Rep.">
        <title>Metabolic traits of an uncultured archaeal lineage -MSBL1- from brine pools of the Red Sea.</title>
        <authorList>
            <person name="Mwirichia R."/>
            <person name="Alam I."/>
            <person name="Rashid M."/>
            <person name="Vinu M."/>
            <person name="Ba-Alawi W."/>
            <person name="Anthony Kamau A."/>
            <person name="Kamanda Ngugi D."/>
            <person name="Goker M."/>
            <person name="Klenk H.P."/>
            <person name="Bajic V."/>
            <person name="Stingl U."/>
        </authorList>
    </citation>
    <scope>NUCLEOTIDE SEQUENCE [LARGE SCALE GENOMIC DNA]</scope>
    <source>
        <strain evidence="6">SCGC-AAA259M10</strain>
    </source>
</reference>
<dbReference type="GO" id="GO:0004170">
    <property type="term" value="F:dUTP diphosphatase activity"/>
    <property type="evidence" value="ECO:0007669"/>
    <property type="project" value="UniProtKB-EC"/>
</dbReference>
<evidence type="ECO:0000259" key="5">
    <source>
        <dbReference type="Pfam" id="PF00692"/>
    </source>
</evidence>
<comment type="caution">
    <text evidence="6">The sequence shown here is derived from an EMBL/GenBank/DDBJ whole genome shotgun (WGS) entry which is preliminary data.</text>
</comment>
<dbReference type="CDD" id="cd07557">
    <property type="entry name" value="trimeric_dUTPase"/>
    <property type="match status" value="1"/>
</dbReference>
<evidence type="ECO:0000256" key="3">
    <source>
        <dbReference type="ARBA" id="ARBA00022801"/>
    </source>
</evidence>
<organism evidence="6 7">
    <name type="scientific">candidate division MSBL1 archaeon SCGC-AAA259M10</name>
    <dbReference type="NCBI Taxonomy" id="1698270"/>
    <lineage>
        <taxon>Archaea</taxon>
        <taxon>Methanobacteriati</taxon>
        <taxon>Methanobacteriota</taxon>
        <taxon>candidate division MSBL1</taxon>
    </lineage>
</organism>
<dbReference type="EMBL" id="LHXU01000001">
    <property type="protein sequence ID" value="KXB00876.1"/>
    <property type="molecule type" value="Genomic_DNA"/>
</dbReference>
<dbReference type="Pfam" id="PF00692">
    <property type="entry name" value="dUTPase"/>
    <property type="match status" value="1"/>
</dbReference>
<dbReference type="Proteomes" id="UP000070341">
    <property type="component" value="Unassembled WGS sequence"/>
</dbReference>
<dbReference type="Gene3D" id="2.70.40.10">
    <property type="match status" value="1"/>
</dbReference>
<keyword evidence="4" id="KW-0546">Nucleotide metabolism</keyword>
<dbReference type="PATRIC" id="fig|1698270.3.peg.23"/>
<evidence type="ECO:0000256" key="4">
    <source>
        <dbReference type="ARBA" id="ARBA00023080"/>
    </source>
</evidence>
<keyword evidence="3" id="KW-0378">Hydrolase</keyword>
<dbReference type="GO" id="GO:0046081">
    <property type="term" value="P:dUTP catabolic process"/>
    <property type="evidence" value="ECO:0007669"/>
    <property type="project" value="InterPro"/>
</dbReference>
<keyword evidence="7" id="KW-1185">Reference proteome</keyword>
<dbReference type="SUPFAM" id="SSF51283">
    <property type="entry name" value="dUTPase-like"/>
    <property type="match status" value="1"/>
</dbReference>
<evidence type="ECO:0000313" key="6">
    <source>
        <dbReference type="EMBL" id="KXB00876.1"/>
    </source>
</evidence>
<dbReference type="AlphaFoldDB" id="A0A133V392"/>
<dbReference type="NCBIfam" id="NF001862">
    <property type="entry name" value="PRK00601.1"/>
    <property type="match status" value="1"/>
</dbReference>
<evidence type="ECO:0000313" key="7">
    <source>
        <dbReference type="Proteomes" id="UP000070341"/>
    </source>
</evidence>
<evidence type="ECO:0000256" key="1">
    <source>
        <dbReference type="ARBA" id="ARBA00006581"/>
    </source>
</evidence>
<dbReference type="PANTHER" id="PTHR11241">
    <property type="entry name" value="DEOXYURIDINE 5'-TRIPHOSPHATE NUCLEOTIDOHYDROLASE"/>
    <property type="match status" value="1"/>
</dbReference>
<dbReference type="NCBIfam" id="TIGR00576">
    <property type="entry name" value="dut"/>
    <property type="match status" value="1"/>
</dbReference>
<evidence type="ECO:0000256" key="2">
    <source>
        <dbReference type="ARBA" id="ARBA00012379"/>
    </source>
</evidence>
<dbReference type="InterPro" id="IPR029054">
    <property type="entry name" value="dUTPase-like"/>
</dbReference>